<evidence type="ECO:0008006" key="4">
    <source>
        <dbReference type="Google" id="ProtNLM"/>
    </source>
</evidence>
<dbReference type="AlphaFoldDB" id="A0A0L0C3X5"/>
<reference evidence="2 3" key="1">
    <citation type="journal article" date="2015" name="Nat. Commun.">
        <title>Lucilia cuprina genome unlocks parasitic fly biology to underpin future interventions.</title>
        <authorList>
            <person name="Anstead C.A."/>
            <person name="Korhonen P.K."/>
            <person name="Young N.D."/>
            <person name="Hall R.S."/>
            <person name="Jex A.R."/>
            <person name="Murali S.C."/>
            <person name="Hughes D.S."/>
            <person name="Lee S.F."/>
            <person name="Perry T."/>
            <person name="Stroehlein A.J."/>
            <person name="Ansell B.R."/>
            <person name="Breugelmans B."/>
            <person name="Hofmann A."/>
            <person name="Qu J."/>
            <person name="Dugan S."/>
            <person name="Lee S.L."/>
            <person name="Chao H."/>
            <person name="Dinh H."/>
            <person name="Han Y."/>
            <person name="Doddapaneni H.V."/>
            <person name="Worley K.C."/>
            <person name="Muzny D.M."/>
            <person name="Ioannidis P."/>
            <person name="Waterhouse R.M."/>
            <person name="Zdobnov E.M."/>
            <person name="James P.J."/>
            <person name="Bagnall N.H."/>
            <person name="Kotze A.C."/>
            <person name="Gibbs R.A."/>
            <person name="Richards S."/>
            <person name="Batterham P."/>
            <person name="Gasser R.B."/>
        </authorList>
    </citation>
    <scope>NUCLEOTIDE SEQUENCE [LARGE SCALE GENOMIC DNA]</scope>
    <source>
        <strain evidence="2 3">LS</strain>
        <tissue evidence="2">Full body</tissue>
    </source>
</reference>
<dbReference type="InterPro" id="IPR012337">
    <property type="entry name" value="RNaseH-like_sf"/>
</dbReference>
<name>A0A0L0C3X5_LUCCU</name>
<dbReference type="SUPFAM" id="SSF53098">
    <property type="entry name" value="Ribonuclease H-like"/>
    <property type="match status" value="1"/>
</dbReference>
<dbReference type="OMA" id="CNTRWIS"/>
<keyword evidence="1" id="KW-0812">Transmembrane</keyword>
<proteinExistence type="predicted"/>
<evidence type="ECO:0000256" key="1">
    <source>
        <dbReference type="SAM" id="Phobius"/>
    </source>
</evidence>
<evidence type="ECO:0000313" key="2">
    <source>
        <dbReference type="EMBL" id="KNC26921.1"/>
    </source>
</evidence>
<evidence type="ECO:0000313" key="3">
    <source>
        <dbReference type="Proteomes" id="UP000037069"/>
    </source>
</evidence>
<keyword evidence="1" id="KW-1133">Transmembrane helix</keyword>
<dbReference type="PANTHER" id="PTHR37162:SF1">
    <property type="entry name" value="BED-TYPE DOMAIN-CONTAINING PROTEIN"/>
    <property type="match status" value="1"/>
</dbReference>
<dbReference type="EMBL" id="JRES01000946">
    <property type="protein sequence ID" value="KNC26921.1"/>
    <property type="molecule type" value="Genomic_DNA"/>
</dbReference>
<keyword evidence="3" id="KW-1185">Reference proteome</keyword>
<sequence length="244" mass="27849">MRNKRKVICAECSRRETKCTNIIKNVLGPHFDDELRKDIGEGYFSILIDESCDVALTKVLVVFILGLAIIYFSSNLGKIVSTFLSIEELESGSAENIVIGVKNALRKFNLKTEKLVGIGTDNANVMDPLKIPKTSDTKWLSIETSVSRILSQWEELKVHFETAYMEEKCLKAKILCELYNEDNIRLYLLFLKPILLEVQLVNKIFQGHDNDPTRLLKELLLLINFLKRKVVGDDSVDVLYSDFD</sequence>
<dbReference type="PANTHER" id="PTHR37162">
    <property type="entry name" value="HAT FAMILY DIMERISATION DOMAINCONTAINING PROTEIN-RELATED"/>
    <property type="match status" value="1"/>
</dbReference>
<dbReference type="OrthoDB" id="10023262at2759"/>
<keyword evidence="1" id="KW-0472">Membrane</keyword>
<dbReference type="Proteomes" id="UP000037069">
    <property type="component" value="Unassembled WGS sequence"/>
</dbReference>
<feature type="transmembrane region" description="Helical" evidence="1">
    <location>
        <begin position="55"/>
        <end position="73"/>
    </location>
</feature>
<comment type="caution">
    <text evidence="2">The sequence shown here is derived from an EMBL/GenBank/DDBJ whole genome shotgun (WGS) entry which is preliminary data.</text>
</comment>
<protein>
    <recommendedName>
        <fullName evidence="4">DUF4371 domain-containing protein</fullName>
    </recommendedName>
</protein>
<organism evidence="2 3">
    <name type="scientific">Lucilia cuprina</name>
    <name type="common">Green bottle fly</name>
    <name type="synonym">Australian sheep blowfly</name>
    <dbReference type="NCBI Taxonomy" id="7375"/>
    <lineage>
        <taxon>Eukaryota</taxon>
        <taxon>Metazoa</taxon>
        <taxon>Ecdysozoa</taxon>
        <taxon>Arthropoda</taxon>
        <taxon>Hexapoda</taxon>
        <taxon>Insecta</taxon>
        <taxon>Pterygota</taxon>
        <taxon>Neoptera</taxon>
        <taxon>Endopterygota</taxon>
        <taxon>Diptera</taxon>
        <taxon>Brachycera</taxon>
        <taxon>Muscomorpha</taxon>
        <taxon>Oestroidea</taxon>
        <taxon>Calliphoridae</taxon>
        <taxon>Luciliinae</taxon>
        <taxon>Lucilia</taxon>
    </lineage>
</organism>
<accession>A0A0L0C3X5</accession>
<gene>
    <name evidence="2" type="ORF">FF38_00610</name>
</gene>